<evidence type="ECO:0000313" key="3">
    <source>
        <dbReference type="Proteomes" id="UP001218188"/>
    </source>
</evidence>
<keyword evidence="3" id="KW-1185">Reference proteome</keyword>
<feature type="compositionally biased region" description="Basic and acidic residues" evidence="1">
    <location>
        <begin position="78"/>
        <end position="105"/>
    </location>
</feature>
<accession>A0AAD6RXM2</accession>
<name>A0AAD6RXM2_9AGAR</name>
<protein>
    <submittedName>
        <fullName evidence="2">Uncharacterized protein</fullName>
    </submittedName>
</protein>
<feature type="region of interest" description="Disordered" evidence="1">
    <location>
        <begin position="211"/>
        <end position="252"/>
    </location>
</feature>
<evidence type="ECO:0000256" key="1">
    <source>
        <dbReference type="SAM" id="MobiDB-lite"/>
    </source>
</evidence>
<reference evidence="2" key="1">
    <citation type="submission" date="2023-03" db="EMBL/GenBank/DDBJ databases">
        <title>Massive genome expansion in bonnet fungi (Mycena s.s.) driven by repeated elements and novel gene families across ecological guilds.</title>
        <authorList>
            <consortium name="Lawrence Berkeley National Laboratory"/>
            <person name="Harder C.B."/>
            <person name="Miyauchi S."/>
            <person name="Viragh M."/>
            <person name="Kuo A."/>
            <person name="Thoen E."/>
            <person name="Andreopoulos B."/>
            <person name="Lu D."/>
            <person name="Skrede I."/>
            <person name="Drula E."/>
            <person name="Henrissat B."/>
            <person name="Morin E."/>
            <person name="Kohler A."/>
            <person name="Barry K."/>
            <person name="LaButti K."/>
            <person name="Morin E."/>
            <person name="Salamov A."/>
            <person name="Lipzen A."/>
            <person name="Mereny Z."/>
            <person name="Hegedus B."/>
            <person name="Baldrian P."/>
            <person name="Stursova M."/>
            <person name="Weitz H."/>
            <person name="Taylor A."/>
            <person name="Grigoriev I.V."/>
            <person name="Nagy L.G."/>
            <person name="Martin F."/>
            <person name="Kauserud H."/>
        </authorList>
    </citation>
    <scope>NUCLEOTIDE SEQUENCE</scope>
    <source>
        <strain evidence="2">CBHHK200</strain>
    </source>
</reference>
<organism evidence="2 3">
    <name type="scientific">Mycena alexandri</name>
    <dbReference type="NCBI Taxonomy" id="1745969"/>
    <lineage>
        <taxon>Eukaryota</taxon>
        <taxon>Fungi</taxon>
        <taxon>Dikarya</taxon>
        <taxon>Basidiomycota</taxon>
        <taxon>Agaricomycotina</taxon>
        <taxon>Agaricomycetes</taxon>
        <taxon>Agaricomycetidae</taxon>
        <taxon>Agaricales</taxon>
        <taxon>Marasmiineae</taxon>
        <taxon>Mycenaceae</taxon>
        <taxon>Mycena</taxon>
    </lineage>
</organism>
<feature type="compositionally biased region" description="Acidic residues" evidence="1">
    <location>
        <begin position="37"/>
        <end position="64"/>
    </location>
</feature>
<feature type="compositionally biased region" description="Acidic residues" evidence="1">
    <location>
        <begin position="226"/>
        <end position="243"/>
    </location>
</feature>
<dbReference type="AlphaFoldDB" id="A0AAD6RXM2"/>
<evidence type="ECO:0000313" key="2">
    <source>
        <dbReference type="EMBL" id="KAJ7016406.1"/>
    </source>
</evidence>
<sequence>MSSSARTMPRVAKTATHQQRSTGGLFAPSHPTLADSGTEEDDGDGDIEWESDTESDTEDPDYSELWDAQPKPWTYDECEQRQREKREKAAAKLHAAEMRSAENREGGALNKNAGMGAYGVGGVAKRTVQKKKKTLRDTFNAGTLNISKDELDRQLAAIEATEAPSARKPIPAASGSQPTQQTLHTMFAQQKRVRAPSPDDGLQEIIMPSFKHLRTDQPDPPAVELSSEESGNEEEEEEPEPEQVEAQAREEQGDAVVDAAILVDDIAGWVDTILDDATPQEPKELGALAAACLKVARRKKDYASEVLFTSLVNFYRWMPRLGRLRAAV</sequence>
<dbReference type="Proteomes" id="UP001218188">
    <property type="component" value="Unassembled WGS sequence"/>
</dbReference>
<gene>
    <name evidence="2" type="ORF">C8F04DRAFT_1281500</name>
</gene>
<proteinExistence type="predicted"/>
<dbReference type="EMBL" id="JARJCM010000511">
    <property type="protein sequence ID" value="KAJ7016406.1"/>
    <property type="molecule type" value="Genomic_DNA"/>
</dbReference>
<comment type="caution">
    <text evidence="2">The sequence shown here is derived from an EMBL/GenBank/DDBJ whole genome shotgun (WGS) entry which is preliminary data.</text>
</comment>
<feature type="region of interest" description="Disordered" evidence="1">
    <location>
        <begin position="1"/>
        <end position="111"/>
    </location>
</feature>